<dbReference type="GO" id="GO:0006508">
    <property type="term" value="P:proteolysis"/>
    <property type="evidence" value="ECO:0007669"/>
    <property type="project" value="InterPro"/>
</dbReference>
<organism evidence="2 3">
    <name type="scientific">Oryza sativa subsp. japonica</name>
    <name type="common">Rice</name>
    <dbReference type="NCBI Taxonomy" id="39947"/>
    <lineage>
        <taxon>Eukaryota</taxon>
        <taxon>Viridiplantae</taxon>
        <taxon>Streptophyta</taxon>
        <taxon>Embryophyta</taxon>
        <taxon>Tracheophyta</taxon>
        <taxon>Spermatophyta</taxon>
        <taxon>Magnoliopsida</taxon>
        <taxon>Liliopsida</taxon>
        <taxon>Poales</taxon>
        <taxon>Poaceae</taxon>
        <taxon>BOP clade</taxon>
        <taxon>Oryzoideae</taxon>
        <taxon>Oryzeae</taxon>
        <taxon>Oryzinae</taxon>
        <taxon>Oryza</taxon>
        <taxon>Oryza sativa</taxon>
    </lineage>
</organism>
<dbReference type="AlphaFoldDB" id="A0A0N7KHD8"/>
<dbReference type="PaxDb" id="39947-A0A0N7KHD8"/>
<dbReference type="InParanoid" id="A0A0N7KHD8"/>
<dbReference type="GO" id="GO:0004185">
    <property type="term" value="F:serine-type carboxypeptidase activity"/>
    <property type="evidence" value="ECO:0000318"/>
    <property type="project" value="GO_Central"/>
</dbReference>
<dbReference type="InterPro" id="IPR001563">
    <property type="entry name" value="Peptidase_S10"/>
</dbReference>
<reference evidence="2 3" key="3">
    <citation type="journal article" date="2013" name="Rice">
        <title>Improvement of the Oryza sativa Nipponbare reference genome using next generation sequence and optical map data.</title>
        <authorList>
            <person name="Kawahara Y."/>
            <person name="de la Bastide M."/>
            <person name="Hamilton J.P."/>
            <person name="Kanamori H."/>
            <person name="McCombie W.R."/>
            <person name="Ouyang S."/>
            <person name="Schwartz D.C."/>
            <person name="Tanaka T."/>
            <person name="Wu J."/>
            <person name="Zhou S."/>
            <person name="Childs K.L."/>
            <person name="Davidson R.M."/>
            <person name="Lin H."/>
            <person name="Quesada-Ocampo L."/>
            <person name="Vaillancourt B."/>
            <person name="Sakai H."/>
            <person name="Lee S.S."/>
            <person name="Kim J."/>
            <person name="Numa H."/>
            <person name="Itoh T."/>
            <person name="Buell C.R."/>
            <person name="Matsumoto T."/>
        </authorList>
    </citation>
    <scope>NUCLEOTIDE SEQUENCE [LARGE SCALE GENOMIC DNA]</scope>
    <source>
        <strain evidence="3">cv. Nipponbare</strain>
    </source>
</reference>
<gene>
    <name evidence="2" type="ordered locus">Os03g0393066</name>
    <name evidence="2" type="ORF">OSNPB_030393066</name>
</gene>
<dbReference type="EMBL" id="AP014959">
    <property type="protein sequence ID" value="BAS84537.1"/>
    <property type="molecule type" value="Genomic_DNA"/>
</dbReference>
<sequence>MSLSVRPLISNVIDRADGWIFDNNGACRTTRWVWATATPTTGAGGLATTDVQAAADATELVKALATRILPDLKSSPLFIVGQAYGGKLAAMIGASLAKPIRAGDIDLTLGGVVIGNGWISPADFSLTYARMLSDVSWLDGNAIDDVNKMAGKVKEQTAAGQFATSLQTFTDLLYLIDSKKHVQLHDWHRHGHDANNGRQHTGSCSSPLTRYLGRDISTIMNGVIKRKLKIIPKDLVWQQFSLDVYEAMKNDFMRPAINVVDELLSLGVNVTLYNGQMGWAEQLLWPIEETTAFLPPLLYSQWLREGTQKLTALFDPSSWTSASPAAGA</sequence>
<proteinExistence type="inferred from homology"/>
<evidence type="ECO:0000313" key="3">
    <source>
        <dbReference type="Proteomes" id="UP000059680"/>
    </source>
</evidence>
<dbReference type="InterPro" id="IPR029058">
    <property type="entry name" value="AB_hydrolase_fold"/>
</dbReference>
<reference evidence="2 3" key="2">
    <citation type="journal article" date="2013" name="Plant Cell Physiol.">
        <title>Rice Annotation Project Database (RAP-DB): an integrative and interactive database for rice genomics.</title>
        <authorList>
            <person name="Sakai H."/>
            <person name="Lee S.S."/>
            <person name="Tanaka T."/>
            <person name="Numa H."/>
            <person name="Kim J."/>
            <person name="Kawahara Y."/>
            <person name="Wakimoto H."/>
            <person name="Yang C.C."/>
            <person name="Iwamoto M."/>
            <person name="Abe T."/>
            <person name="Yamada Y."/>
            <person name="Muto A."/>
            <person name="Inokuchi H."/>
            <person name="Ikemura T."/>
            <person name="Matsumoto T."/>
            <person name="Sasaki T."/>
            <person name="Itoh T."/>
        </authorList>
    </citation>
    <scope>NUCLEOTIDE SEQUENCE [LARGE SCALE GENOMIC DNA]</scope>
    <source>
        <strain evidence="3">cv. Nipponbare</strain>
    </source>
</reference>
<dbReference type="Proteomes" id="UP000059680">
    <property type="component" value="Chromosome 3"/>
</dbReference>
<evidence type="ECO:0000313" key="2">
    <source>
        <dbReference type="EMBL" id="BAS84537.1"/>
    </source>
</evidence>
<comment type="similarity">
    <text evidence="1">Belongs to the peptidase S10 family.</text>
</comment>
<name>A0A0N7KHD8_ORYSJ</name>
<reference evidence="3" key="1">
    <citation type="journal article" date="2005" name="Nature">
        <title>The map-based sequence of the rice genome.</title>
        <authorList>
            <consortium name="International rice genome sequencing project (IRGSP)"/>
            <person name="Matsumoto T."/>
            <person name="Wu J."/>
            <person name="Kanamori H."/>
            <person name="Katayose Y."/>
            <person name="Fujisawa M."/>
            <person name="Namiki N."/>
            <person name="Mizuno H."/>
            <person name="Yamamoto K."/>
            <person name="Antonio B.A."/>
            <person name="Baba T."/>
            <person name="Sakata K."/>
            <person name="Nagamura Y."/>
            <person name="Aoki H."/>
            <person name="Arikawa K."/>
            <person name="Arita K."/>
            <person name="Bito T."/>
            <person name="Chiden Y."/>
            <person name="Fujitsuka N."/>
            <person name="Fukunaka R."/>
            <person name="Hamada M."/>
            <person name="Harada C."/>
            <person name="Hayashi A."/>
            <person name="Hijishita S."/>
            <person name="Honda M."/>
            <person name="Hosokawa S."/>
            <person name="Ichikawa Y."/>
            <person name="Idonuma A."/>
            <person name="Iijima M."/>
            <person name="Ikeda M."/>
            <person name="Ikeno M."/>
            <person name="Ito K."/>
            <person name="Ito S."/>
            <person name="Ito T."/>
            <person name="Ito Y."/>
            <person name="Ito Y."/>
            <person name="Iwabuchi A."/>
            <person name="Kamiya K."/>
            <person name="Karasawa W."/>
            <person name="Kurita K."/>
            <person name="Katagiri S."/>
            <person name="Kikuta A."/>
            <person name="Kobayashi H."/>
            <person name="Kobayashi N."/>
            <person name="Machita K."/>
            <person name="Maehara T."/>
            <person name="Masukawa M."/>
            <person name="Mizubayashi T."/>
            <person name="Mukai Y."/>
            <person name="Nagasaki H."/>
            <person name="Nagata Y."/>
            <person name="Naito S."/>
            <person name="Nakashima M."/>
            <person name="Nakama Y."/>
            <person name="Nakamichi Y."/>
            <person name="Nakamura M."/>
            <person name="Meguro A."/>
            <person name="Negishi M."/>
            <person name="Ohta I."/>
            <person name="Ohta T."/>
            <person name="Okamoto M."/>
            <person name="Ono N."/>
            <person name="Saji S."/>
            <person name="Sakaguchi M."/>
            <person name="Sakai K."/>
            <person name="Shibata M."/>
            <person name="Shimokawa T."/>
            <person name="Song J."/>
            <person name="Takazaki Y."/>
            <person name="Terasawa K."/>
            <person name="Tsugane M."/>
            <person name="Tsuji K."/>
            <person name="Ueda S."/>
            <person name="Waki K."/>
            <person name="Yamagata H."/>
            <person name="Yamamoto M."/>
            <person name="Yamamoto S."/>
            <person name="Yamane H."/>
            <person name="Yoshiki S."/>
            <person name="Yoshihara R."/>
            <person name="Yukawa K."/>
            <person name="Zhong H."/>
            <person name="Yano M."/>
            <person name="Yuan Q."/>
            <person name="Ouyang S."/>
            <person name="Liu J."/>
            <person name="Jones K.M."/>
            <person name="Gansberger K."/>
            <person name="Moffat K."/>
            <person name="Hill J."/>
            <person name="Bera J."/>
            <person name="Fadrosh D."/>
            <person name="Jin S."/>
            <person name="Johri S."/>
            <person name="Kim M."/>
            <person name="Overton L."/>
            <person name="Reardon M."/>
            <person name="Tsitrin T."/>
            <person name="Vuong H."/>
            <person name="Weaver B."/>
            <person name="Ciecko A."/>
            <person name="Tallon L."/>
            <person name="Jackson J."/>
            <person name="Pai G."/>
            <person name="Aken S.V."/>
            <person name="Utterback T."/>
            <person name="Reidmuller S."/>
            <person name="Feldblyum T."/>
            <person name="Hsiao J."/>
            <person name="Zismann V."/>
            <person name="Iobst S."/>
            <person name="de Vazeille A.R."/>
            <person name="Buell C.R."/>
            <person name="Ying K."/>
            <person name="Li Y."/>
            <person name="Lu T."/>
            <person name="Huang Y."/>
            <person name="Zhao Q."/>
            <person name="Feng Q."/>
            <person name="Zhang L."/>
            <person name="Zhu J."/>
            <person name="Weng Q."/>
            <person name="Mu J."/>
            <person name="Lu Y."/>
            <person name="Fan D."/>
            <person name="Liu Y."/>
            <person name="Guan J."/>
            <person name="Zhang Y."/>
            <person name="Yu S."/>
            <person name="Liu X."/>
            <person name="Zhang Y."/>
            <person name="Hong G."/>
            <person name="Han B."/>
            <person name="Choisne N."/>
            <person name="Demange N."/>
            <person name="Orjeda G."/>
            <person name="Samain S."/>
            <person name="Cattolico L."/>
            <person name="Pelletier E."/>
            <person name="Couloux A."/>
            <person name="Segurens B."/>
            <person name="Wincker P."/>
            <person name="D'Hont A."/>
            <person name="Scarpelli C."/>
            <person name="Weissenbach J."/>
            <person name="Salanoubat M."/>
            <person name="Quetier F."/>
            <person name="Yu Y."/>
            <person name="Kim H.R."/>
            <person name="Rambo T."/>
            <person name="Currie J."/>
            <person name="Collura K."/>
            <person name="Luo M."/>
            <person name="Yang T."/>
            <person name="Ammiraju J.S.S."/>
            <person name="Engler F."/>
            <person name="Soderlund C."/>
            <person name="Wing R.A."/>
            <person name="Palmer L.E."/>
            <person name="de la Bastide M."/>
            <person name="Spiegel L."/>
            <person name="Nascimento L."/>
            <person name="Zutavern T."/>
            <person name="O'Shaughnessy A."/>
            <person name="Dike S."/>
            <person name="Dedhia N."/>
            <person name="Preston R."/>
            <person name="Balija V."/>
            <person name="McCombie W.R."/>
            <person name="Chow T."/>
            <person name="Chen H."/>
            <person name="Chung M."/>
            <person name="Chen C."/>
            <person name="Shaw J."/>
            <person name="Wu H."/>
            <person name="Hsiao K."/>
            <person name="Chao Y."/>
            <person name="Chu M."/>
            <person name="Cheng C."/>
            <person name="Hour A."/>
            <person name="Lee P."/>
            <person name="Lin S."/>
            <person name="Lin Y."/>
            <person name="Liou J."/>
            <person name="Liu S."/>
            <person name="Hsing Y."/>
            <person name="Raghuvanshi S."/>
            <person name="Mohanty A."/>
            <person name="Bharti A.K."/>
            <person name="Gaur A."/>
            <person name="Gupta V."/>
            <person name="Kumar D."/>
            <person name="Ravi V."/>
            <person name="Vij S."/>
            <person name="Kapur A."/>
            <person name="Khurana P."/>
            <person name="Khurana P."/>
            <person name="Khurana J.P."/>
            <person name="Tyagi A.K."/>
            <person name="Gaikwad K."/>
            <person name="Singh A."/>
            <person name="Dalal V."/>
            <person name="Srivastava S."/>
            <person name="Dixit A."/>
            <person name="Pal A.K."/>
            <person name="Ghazi I.A."/>
            <person name="Yadav M."/>
            <person name="Pandit A."/>
            <person name="Bhargava A."/>
            <person name="Sureshbabu K."/>
            <person name="Batra K."/>
            <person name="Sharma T.R."/>
            <person name="Mohapatra T."/>
            <person name="Singh N.K."/>
            <person name="Messing J."/>
            <person name="Nelson A.B."/>
            <person name="Fuks G."/>
            <person name="Kavchok S."/>
            <person name="Keizer G."/>
            <person name="Linton E."/>
            <person name="Llaca V."/>
            <person name="Song R."/>
            <person name="Tanyolac B."/>
            <person name="Young S."/>
            <person name="Ho-Il K."/>
            <person name="Hahn J.H."/>
            <person name="Sangsakoo G."/>
            <person name="Vanavichit A."/>
            <person name="de Mattos Luiz.A.T."/>
            <person name="Zimmer P.D."/>
            <person name="Malone G."/>
            <person name="Dellagostin O."/>
            <person name="de Oliveira A.C."/>
            <person name="Bevan M."/>
            <person name="Bancroft I."/>
            <person name="Minx P."/>
            <person name="Cordum H."/>
            <person name="Wilson R."/>
            <person name="Cheng Z."/>
            <person name="Jin W."/>
            <person name="Jiang J."/>
            <person name="Leong S.A."/>
            <person name="Iwama H."/>
            <person name="Gojobori T."/>
            <person name="Itoh T."/>
            <person name="Niimura Y."/>
            <person name="Fujii Y."/>
            <person name="Habara T."/>
            <person name="Sakai H."/>
            <person name="Sato Y."/>
            <person name="Wilson G."/>
            <person name="Kumar K."/>
            <person name="McCouch S."/>
            <person name="Juretic N."/>
            <person name="Hoen D."/>
            <person name="Wright S."/>
            <person name="Bruskiewich R."/>
            <person name="Bureau T."/>
            <person name="Miyao A."/>
            <person name="Hirochika H."/>
            <person name="Nishikawa T."/>
            <person name="Kadowaki K."/>
            <person name="Sugiura M."/>
            <person name="Burr B."/>
            <person name="Sasaki T."/>
        </authorList>
    </citation>
    <scope>NUCLEOTIDE SEQUENCE [LARGE SCALE GENOMIC DNA]</scope>
    <source>
        <strain evidence="3">cv. Nipponbare</strain>
    </source>
</reference>
<keyword evidence="3" id="KW-1185">Reference proteome</keyword>
<dbReference type="Gene3D" id="3.40.50.1820">
    <property type="entry name" value="alpha/beta hydrolase"/>
    <property type="match status" value="1"/>
</dbReference>
<evidence type="ECO:0000256" key="1">
    <source>
        <dbReference type="ARBA" id="ARBA00009431"/>
    </source>
</evidence>
<dbReference type="Pfam" id="PF00450">
    <property type="entry name" value="Peptidase_S10"/>
    <property type="match status" value="1"/>
</dbReference>
<dbReference type="SUPFAM" id="SSF53474">
    <property type="entry name" value="alpha/beta-Hydrolases"/>
    <property type="match status" value="1"/>
</dbReference>
<protein>
    <submittedName>
        <fullName evidence="2">Os03g0393066 protein</fullName>
    </submittedName>
</protein>
<accession>A0A0N7KHD8</accession>